<keyword evidence="2" id="KW-0689">Ribosomal protein</keyword>
<evidence type="ECO:0000256" key="4">
    <source>
        <dbReference type="SAM" id="MobiDB-lite"/>
    </source>
</evidence>
<dbReference type="InterPro" id="IPR050437">
    <property type="entry name" value="Ribos_protein_bS1-like"/>
</dbReference>
<dbReference type="GO" id="GO:0005737">
    <property type="term" value="C:cytoplasm"/>
    <property type="evidence" value="ECO:0007669"/>
    <property type="project" value="UniProtKB-ARBA"/>
</dbReference>
<evidence type="ECO:0000256" key="1">
    <source>
        <dbReference type="ARBA" id="ARBA00006767"/>
    </source>
</evidence>
<dbReference type="NCBIfam" id="NF005973">
    <property type="entry name" value="PRK08059.1"/>
    <property type="match status" value="1"/>
</dbReference>
<dbReference type="eggNOG" id="COG1098">
    <property type="taxonomic scope" value="Bacteria"/>
</dbReference>
<dbReference type="PROSITE" id="PS50126">
    <property type="entry name" value="S1"/>
    <property type="match status" value="1"/>
</dbReference>
<organism evidence="6 7">
    <name type="scientific">Peptoclostridium litorale DSM 5388</name>
    <dbReference type="NCBI Taxonomy" id="1121324"/>
    <lineage>
        <taxon>Bacteria</taxon>
        <taxon>Bacillati</taxon>
        <taxon>Bacillota</taxon>
        <taxon>Clostridia</taxon>
        <taxon>Peptostreptococcales</taxon>
        <taxon>Peptoclostridiaceae</taxon>
        <taxon>Peptoclostridium</taxon>
    </lineage>
</organism>
<dbReference type="OrthoDB" id="9810507at2"/>
<dbReference type="GO" id="GO:1990904">
    <property type="term" value="C:ribonucleoprotein complex"/>
    <property type="evidence" value="ECO:0007669"/>
    <property type="project" value="UniProtKB-KW"/>
</dbReference>
<dbReference type="InterPro" id="IPR003029">
    <property type="entry name" value="S1_domain"/>
</dbReference>
<dbReference type="PANTHER" id="PTHR10724:SF7">
    <property type="entry name" value="SMALL RIBOSOMAL SUBUNIT PROTEIN BS1C"/>
    <property type="match status" value="1"/>
</dbReference>
<keyword evidence="3" id="KW-0687">Ribonucleoprotein</keyword>
<evidence type="ECO:0000259" key="5">
    <source>
        <dbReference type="PROSITE" id="PS50126"/>
    </source>
</evidence>
<name>A0A069RPU8_PEPLI</name>
<comment type="caution">
    <text evidence="6">The sequence shown here is derived from an EMBL/GenBank/DDBJ whole genome shotgun (WGS) entry which is preliminary data.</text>
</comment>
<accession>A0A069RPU8</accession>
<gene>
    <name evidence="6" type="ORF">CLIT_4c00340</name>
</gene>
<dbReference type="RefSeq" id="WP_038261853.1">
    <property type="nucleotide sequence ID" value="NZ_FSRH01000009.1"/>
</dbReference>
<comment type="similarity">
    <text evidence="1">Belongs to the bacterial ribosomal protein bS1 family.</text>
</comment>
<dbReference type="NCBIfam" id="NF040579">
    <property type="entry name" value="S1_dom_CvfD"/>
    <property type="match status" value="1"/>
</dbReference>
<dbReference type="InterPro" id="IPR035104">
    <property type="entry name" value="Ribosomal_protein_S1-like"/>
</dbReference>
<dbReference type="GO" id="GO:0003735">
    <property type="term" value="F:structural constituent of ribosome"/>
    <property type="evidence" value="ECO:0007669"/>
    <property type="project" value="TreeGrafter"/>
</dbReference>
<sequence length="137" mass="15050">MSEKFTVGQVVKGKVTGIKPFGAFVALDDNTQGLVHISQVTHGFLKDINEALSVGDEVEVKVLSIDENSKRISLSIKDAKPSPKPEFQPRPTRPARPSQPSQPNRASSNPGTLEDMLKQWSKDSNERQAAINKRSNK</sequence>
<dbReference type="GO" id="GO:0006412">
    <property type="term" value="P:translation"/>
    <property type="evidence" value="ECO:0007669"/>
    <property type="project" value="TreeGrafter"/>
</dbReference>
<protein>
    <submittedName>
        <fullName evidence="6">RNA binding S1 domain-containing protein</fullName>
    </submittedName>
</protein>
<evidence type="ECO:0000313" key="6">
    <source>
        <dbReference type="EMBL" id="KDR96197.1"/>
    </source>
</evidence>
<feature type="domain" description="S1 motif" evidence="5">
    <location>
        <begin position="8"/>
        <end position="77"/>
    </location>
</feature>
<dbReference type="PANTHER" id="PTHR10724">
    <property type="entry name" value="30S RIBOSOMAL PROTEIN S1"/>
    <property type="match status" value="1"/>
</dbReference>
<dbReference type="SMART" id="SM00316">
    <property type="entry name" value="S1"/>
    <property type="match status" value="1"/>
</dbReference>
<dbReference type="Gene3D" id="2.40.50.140">
    <property type="entry name" value="Nucleic acid-binding proteins"/>
    <property type="match status" value="1"/>
</dbReference>
<dbReference type="Pfam" id="PF00575">
    <property type="entry name" value="S1"/>
    <property type="match status" value="1"/>
</dbReference>
<dbReference type="GO" id="GO:0005840">
    <property type="term" value="C:ribosome"/>
    <property type="evidence" value="ECO:0007669"/>
    <property type="project" value="UniProtKB-KW"/>
</dbReference>
<proteinExistence type="inferred from homology"/>
<dbReference type="SUPFAM" id="SSF50249">
    <property type="entry name" value="Nucleic acid-binding proteins"/>
    <property type="match status" value="1"/>
</dbReference>
<keyword evidence="7" id="KW-1185">Reference proteome</keyword>
<dbReference type="Proteomes" id="UP000027946">
    <property type="component" value="Unassembled WGS sequence"/>
</dbReference>
<feature type="region of interest" description="Disordered" evidence="4">
    <location>
        <begin position="74"/>
        <end position="114"/>
    </location>
</feature>
<reference evidence="6 7" key="1">
    <citation type="submission" date="2014-03" db="EMBL/GenBank/DDBJ databases">
        <title>Genome sequence of Clostridium litorale W6, DSM 5388.</title>
        <authorList>
            <person name="Poehlein A."/>
            <person name="Jagirdar A."/>
            <person name="Khonsari B."/>
            <person name="Chibani C.M."/>
            <person name="Gutierrez Gutierrez D.A."/>
            <person name="Davydova E."/>
            <person name="Alghaithi H.S."/>
            <person name="Nair K.P."/>
            <person name="Dhamotharan K."/>
            <person name="Chandran L."/>
            <person name="G W."/>
            <person name="Daniel R."/>
        </authorList>
    </citation>
    <scope>NUCLEOTIDE SEQUENCE [LARGE SCALE GENOMIC DNA]</scope>
    <source>
        <strain evidence="6 7">W6</strain>
    </source>
</reference>
<dbReference type="GO" id="GO:0003729">
    <property type="term" value="F:mRNA binding"/>
    <property type="evidence" value="ECO:0007669"/>
    <property type="project" value="TreeGrafter"/>
</dbReference>
<dbReference type="PRINTS" id="PR00681">
    <property type="entry name" value="RIBOSOMALS1"/>
</dbReference>
<evidence type="ECO:0000256" key="3">
    <source>
        <dbReference type="ARBA" id="ARBA00023274"/>
    </source>
</evidence>
<evidence type="ECO:0000313" key="7">
    <source>
        <dbReference type="Proteomes" id="UP000027946"/>
    </source>
</evidence>
<dbReference type="EMBL" id="JJMM01000004">
    <property type="protein sequence ID" value="KDR96197.1"/>
    <property type="molecule type" value="Genomic_DNA"/>
</dbReference>
<dbReference type="STRING" id="1121324.CLIT_4c00340"/>
<evidence type="ECO:0000256" key="2">
    <source>
        <dbReference type="ARBA" id="ARBA00022980"/>
    </source>
</evidence>
<dbReference type="FunFam" id="2.40.50.140:FF:000051">
    <property type="entry name" value="RNA-binding transcriptional accessory protein"/>
    <property type="match status" value="1"/>
</dbReference>
<feature type="compositionally biased region" description="Pro residues" evidence="4">
    <location>
        <begin position="84"/>
        <end position="94"/>
    </location>
</feature>
<feature type="compositionally biased region" description="Polar residues" evidence="4">
    <location>
        <begin position="98"/>
        <end position="111"/>
    </location>
</feature>
<dbReference type="InterPro" id="IPR012340">
    <property type="entry name" value="NA-bd_OB-fold"/>
</dbReference>
<dbReference type="AlphaFoldDB" id="A0A069RPU8"/>